<evidence type="ECO:0000313" key="2">
    <source>
        <dbReference type="EMBL" id="MFC3861181.1"/>
    </source>
</evidence>
<dbReference type="RefSeq" id="WP_380077824.1">
    <property type="nucleotide sequence ID" value="NZ_JBHRZF010000131.1"/>
</dbReference>
<evidence type="ECO:0000259" key="1">
    <source>
        <dbReference type="Pfam" id="PF14452"/>
    </source>
</evidence>
<dbReference type="Pfam" id="PF14462">
    <property type="entry name" value="Prok-E2_E"/>
    <property type="match status" value="1"/>
</dbReference>
<comment type="caution">
    <text evidence="2">The sequence shown here is derived from an EMBL/GenBank/DDBJ whole genome shotgun (WGS) entry which is preliminary data.</text>
</comment>
<dbReference type="InterPro" id="IPR027802">
    <property type="entry name" value="Multi-ubiquitin_dom"/>
</dbReference>
<sequence length="283" mass="31200">MNTSQPDRTYLYEINAQEFASSDNTQTPQQLKAQAGIEPTHVVFRVDQNAPGEQLDDATPISLSGSQVERFYAIPREDAQERPHFKFNVDGQRYESLRPDVTGADIKLMAGVPANALLFQEGRTSADQRIEDSTHVNLARPGTESFYTSLPANNGSVDAPVRGPLDTQFAALQQIYPNAELTHQPDGTAWVRVPGIPLTPAWTEPQATVKFVVPNGYPASPLDCFWVEPPLTLRNGASPANTGHNALFPQDLWFSYHVQGWSPTENSLLTYVGVIRQRLNAGN</sequence>
<name>A0ABV8A7E7_9DEIO</name>
<dbReference type="Pfam" id="PF14452">
    <property type="entry name" value="Multi_ubiq"/>
    <property type="match status" value="1"/>
</dbReference>
<feature type="domain" description="Multi-ubiquitin" evidence="1">
    <location>
        <begin position="85"/>
        <end position="148"/>
    </location>
</feature>
<dbReference type="EMBL" id="JBHRZF010000131">
    <property type="protein sequence ID" value="MFC3861181.1"/>
    <property type="molecule type" value="Genomic_DNA"/>
</dbReference>
<proteinExistence type="predicted"/>
<dbReference type="InterPro" id="IPR025701">
    <property type="entry name" value="UBQ-conjugat_E2_E"/>
</dbReference>
<dbReference type="Proteomes" id="UP001595748">
    <property type="component" value="Unassembled WGS sequence"/>
</dbReference>
<evidence type="ECO:0000313" key="3">
    <source>
        <dbReference type="Proteomes" id="UP001595748"/>
    </source>
</evidence>
<organism evidence="2 3">
    <name type="scientific">Deinococcus antarcticus</name>
    <dbReference type="NCBI Taxonomy" id="1298767"/>
    <lineage>
        <taxon>Bacteria</taxon>
        <taxon>Thermotogati</taxon>
        <taxon>Deinococcota</taxon>
        <taxon>Deinococci</taxon>
        <taxon>Deinococcales</taxon>
        <taxon>Deinococcaceae</taxon>
        <taxon>Deinococcus</taxon>
    </lineage>
</organism>
<reference evidence="3" key="1">
    <citation type="journal article" date="2019" name="Int. J. Syst. Evol. Microbiol.">
        <title>The Global Catalogue of Microorganisms (GCM) 10K type strain sequencing project: providing services to taxonomists for standard genome sequencing and annotation.</title>
        <authorList>
            <consortium name="The Broad Institute Genomics Platform"/>
            <consortium name="The Broad Institute Genome Sequencing Center for Infectious Disease"/>
            <person name="Wu L."/>
            <person name="Ma J."/>
        </authorList>
    </citation>
    <scope>NUCLEOTIDE SEQUENCE [LARGE SCALE GENOMIC DNA]</scope>
    <source>
        <strain evidence="3">CCTCC AB 2013263</strain>
    </source>
</reference>
<accession>A0ABV8A7E7</accession>
<gene>
    <name evidence="2" type="ORF">ACFOPQ_10465</name>
</gene>
<protein>
    <submittedName>
        <fullName evidence="2">Multiubiquitin domain-containing protein</fullName>
    </submittedName>
</protein>
<keyword evidence="3" id="KW-1185">Reference proteome</keyword>